<dbReference type="PANTHER" id="PTHR43434:SF20">
    <property type="entry name" value="5'-NUCLEOTIDASE"/>
    <property type="match status" value="1"/>
</dbReference>
<dbReference type="EMBL" id="CP000482">
    <property type="protein sequence ID" value="ABL00797.1"/>
    <property type="molecule type" value="Genomic_DNA"/>
</dbReference>
<evidence type="ECO:0000313" key="1">
    <source>
        <dbReference type="EMBL" id="ABL00797.1"/>
    </source>
</evidence>
<dbReference type="SFLD" id="SFLDS00003">
    <property type="entry name" value="Haloacid_Dehalogenase"/>
    <property type="match status" value="1"/>
</dbReference>
<dbReference type="GO" id="GO:0016787">
    <property type="term" value="F:hydrolase activity"/>
    <property type="evidence" value="ECO:0007669"/>
    <property type="project" value="UniProtKB-KW"/>
</dbReference>
<evidence type="ECO:0000313" key="2">
    <source>
        <dbReference type="Proteomes" id="UP000006732"/>
    </source>
</evidence>
<reference evidence="1 2" key="1">
    <citation type="submission" date="2006-10" db="EMBL/GenBank/DDBJ databases">
        <title>Complete sequence of chromosome of Pelobacter propionicus DSM 2379.</title>
        <authorList>
            <consortium name="US DOE Joint Genome Institute"/>
            <person name="Copeland A."/>
            <person name="Lucas S."/>
            <person name="Lapidus A."/>
            <person name="Barry K."/>
            <person name="Detter J.C."/>
            <person name="Glavina del Rio T."/>
            <person name="Hammon N."/>
            <person name="Israni S."/>
            <person name="Dalin E."/>
            <person name="Tice H."/>
            <person name="Pitluck S."/>
            <person name="Saunders E."/>
            <person name="Brettin T."/>
            <person name="Bruce D."/>
            <person name="Han C."/>
            <person name="Tapia R."/>
            <person name="Schmutz J."/>
            <person name="Larimer F."/>
            <person name="Land M."/>
            <person name="Hauser L."/>
            <person name="Kyrpides N."/>
            <person name="Kim E."/>
            <person name="Lovley D."/>
            <person name="Richardson P."/>
        </authorList>
    </citation>
    <scope>NUCLEOTIDE SEQUENCE [LARGE SCALE GENOMIC DNA]</scope>
    <source>
        <strain evidence="2">DSM 2379 / NBRC 103807 / OttBd1</strain>
    </source>
</reference>
<dbReference type="KEGG" id="ppd:Ppro_3203"/>
<dbReference type="PANTHER" id="PTHR43434">
    <property type="entry name" value="PHOSPHOGLYCOLATE PHOSPHATASE"/>
    <property type="match status" value="1"/>
</dbReference>
<dbReference type="SUPFAM" id="SSF56784">
    <property type="entry name" value="HAD-like"/>
    <property type="match status" value="1"/>
</dbReference>
<dbReference type="OrthoDB" id="9793014at2"/>
<dbReference type="Gene3D" id="3.40.50.1000">
    <property type="entry name" value="HAD superfamily/HAD-like"/>
    <property type="match status" value="1"/>
</dbReference>
<dbReference type="SFLD" id="SFLDG01129">
    <property type="entry name" value="C1.5:_HAD__Beta-PGM__Phosphata"/>
    <property type="match status" value="1"/>
</dbReference>
<dbReference type="InterPro" id="IPR023214">
    <property type="entry name" value="HAD_sf"/>
</dbReference>
<dbReference type="InterPro" id="IPR050155">
    <property type="entry name" value="HAD-like_hydrolase_sf"/>
</dbReference>
<name>A1ATX6_PELPD</name>
<protein>
    <submittedName>
        <fullName evidence="1">Haloacid dehalogenase domain protein hydrolase</fullName>
    </submittedName>
</protein>
<accession>A1ATX6</accession>
<dbReference type="GO" id="GO:0004713">
    <property type="term" value="F:protein tyrosine kinase activity"/>
    <property type="evidence" value="ECO:0007669"/>
    <property type="project" value="TreeGrafter"/>
</dbReference>
<dbReference type="eggNOG" id="COG0546">
    <property type="taxonomic scope" value="Bacteria"/>
</dbReference>
<dbReference type="HOGENOM" id="CLU_045011_19_4_7"/>
<dbReference type="GO" id="GO:0005829">
    <property type="term" value="C:cytosol"/>
    <property type="evidence" value="ECO:0007669"/>
    <property type="project" value="TreeGrafter"/>
</dbReference>
<dbReference type="STRING" id="338966.Ppro_3203"/>
<keyword evidence="2" id="KW-1185">Reference proteome</keyword>
<organism evidence="1 2">
    <name type="scientific">Pelobacter propionicus (strain DSM 2379 / NBRC 103807 / OttBd1)</name>
    <dbReference type="NCBI Taxonomy" id="338966"/>
    <lineage>
        <taxon>Bacteria</taxon>
        <taxon>Pseudomonadati</taxon>
        <taxon>Thermodesulfobacteriota</taxon>
        <taxon>Desulfuromonadia</taxon>
        <taxon>Desulfuromonadales</taxon>
        <taxon>Desulfuromonadaceae</taxon>
        <taxon>Pelobacter</taxon>
    </lineage>
</organism>
<dbReference type="InterPro" id="IPR041492">
    <property type="entry name" value="HAD_2"/>
</dbReference>
<dbReference type="RefSeq" id="WP_011737015.1">
    <property type="nucleotide sequence ID" value="NC_008609.1"/>
</dbReference>
<dbReference type="Pfam" id="PF13419">
    <property type="entry name" value="HAD_2"/>
    <property type="match status" value="1"/>
</dbReference>
<sequence length="220" mass="24441">MTITTILFDLDGTLTDPKAGITGCIRFSLERLGLTPPHEDHLTWCIGPPLRDSFSRLMNTSDDALLDQALALYRERYSHTGMYENELYPESIPALEKARDAGLRIFLATAKPRVFAVPILDHFDLTQFFHGVHGSELDGRFTNKGELIAHILHTENLDPRTTLMVGDRCHDILGGRGNGILTAAVTYGYGSREEIEEAAPDMVFDALPELTAFLESRALP</sequence>
<proteinExistence type="predicted"/>
<dbReference type="InterPro" id="IPR023198">
    <property type="entry name" value="PGP-like_dom2"/>
</dbReference>
<gene>
    <name evidence="1" type="ordered locus">Ppro_3203</name>
</gene>
<dbReference type="InterPro" id="IPR036412">
    <property type="entry name" value="HAD-like_sf"/>
</dbReference>
<dbReference type="Proteomes" id="UP000006732">
    <property type="component" value="Chromosome"/>
</dbReference>
<dbReference type="Gene3D" id="1.10.150.240">
    <property type="entry name" value="Putative phosphatase, domain 2"/>
    <property type="match status" value="1"/>
</dbReference>
<dbReference type="AlphaFoldDB" id="A1ATX6"/>
<keyword evidence="1" id="KW-0378">Hydrolase</keyword>